<evidence type="ECO:0000259" key="3">
    <source>
        <dbReference type="PROSITE" id="PS50158"/>
    </source>
</evidence>
<feature type="compositionally biased region" description="Acidic residues" evidence="2">
    <location>
        <begin position="63"/>
        <end position="99"/>
    </location>
</feature>
<keyword evidence="1" id="KW-0863">Zinc-finger</keyword>
<name>A0ABQ4XRI9_9ASTR</name>
<keyword evidence="6" id="KW-1185">Reference proteome</keyword>
<comment type="caution">
    <text evidence="5">The sequence shown here is derived from an EMBL/GenBank/DDBJ whole genome shotgun (WGS) entry which is preliminary data.</text>
</comment>
<dbReference type="InterPro" id="IPR021109">
    <property type="entry name" value="Peptidase_aspartic_dom_sf"/>
</dbReference>
<keyword evidence="5" id="KW-0548">Nucleotidyltransferase</keyword>
<dbReference type="Pfam" id="PF00078">
    <property type="entry name" value="RVT_1"/>
    <property type="match status" value="1"/>
</dbReference>
<dbReference type="InterPro" id="IPR043502">
    <property type="entry name" value="DNA/RNA_pol_sf"/>
</dbReference>
<evidence type="ECO:0000256" key="1">
    <source>
        <dbReference type="PROSITE-ProRule" id="PRU00047"/>
    </source>
</evidence>
<dbReference type="CDD" id="cd00303">
    <property type="entry name" value="retropepsin_like"/>
    <property type="match status" value="1"/>
</dbReference>
<dbReference type="Gene3D" id="3.10.10.10">
    <property type="entry name" value="HIV Type 1 Reverse Transcriptase, subunit A, domain 1"/>
    <property type="match status" value="1"/>
</dbReference>
<dbReference type="InterPro" id="IPR000477">
    <property type="entry name" value="RT_dom"/>
</dbReference>
<sequence length="1023" mass="116871">MKATMAWRCRACDGFNGKTTCVFRSFKNNIIRVNEILLDYVNDVLVVEPNQHDDVPVVPESVLGDEDEDPEEDEFEEEKDPQEVEDDMEVDIEENENEPELTYPYEEMDPFNLLPPASEFGPDDEVEVKDAVESEKETVPASVFEVGESSTAAIPREDDDSLLPGFMRQDIDSLFCRIANLSRRLCGRETAHALVEKKGKAKDKFYGKLILDLGNEVRSSVEQGTTAMEKLVEKLGKVKERGECKKLKKELKEERLSNTFLHIQNERVERDLYWTRVRDHEFYQEMIRRGFVFKERPNEAINVPIEDEKTKHANASNDTRGFGLARGQDAAPAARECTFAGFMKCNPTAFRGTEGAVELLRWFEKTESVFGISDCVEGKKVRFAAVTLQGPALTWWNSKIATMGLETVNRMPWTEMKQLMTAEFNELALMCPRMVEPKKVKVNAYFQGLTDNIKGEVTSSKPANLNEVVLMAHKLMDQKSQARDERILEGKKQKWESFQSGNSSAMVTAPTDGRLPLHEHYFTRHVGPCTIKFHKCGKVRYKSRYCKEKSVATGANVQPVLTCYDCGEQGHTRNRCLKKVMQEEVGEVRGRAYAIKDAELKGPNVVTGTFLLNNRYAFVLFDSGSDRSFMDTRFSSMLDIDPVKIGASYEVELADGRVVSTNTILKGCTLNLANHIFEIDLMPIELGTFNVIISMDWLVKHDAMIVCGEKLVRIPHGNKMLIVESNKGVSQLKVISYIKACKYIERGCHLFLAHVTEKKSKEKRLKDVFVIRDFPEVFPEDLPGLPPPRQVEFRIDLVPGAAPIARAPYRLAPFEMKELSVQLQELLEKGFIRPSSSPWGAPVLFVKKKDGYFRMCIDYRKLNKLTIKNRYPLPRIDDLFDQLQGSSVYSKIDLRLGYHQLHIKEEDIPITAFRTWYGHFEFQVMPFGLTNAPAMFMDLMNRVCKPYLDKFIIVFIDDILVYSKENEEHGKHLKIILELLKKERLYAKFSKCDFWLDSVQFLGHVIDCSGVHVDPAKIEAIKN</sequence>
<dbReference type="InterPro" id="IPR001878">
    <property type="entry name" value="Znf_CCHC"/>
</dbReference>
<feature type="domain" description="CCHC-type" evidence="3">
    <location>
        <begin position="563"/>
        <end position="576"/>
    </location>
</feature>
<protein>
    <submittedName>
        <fullName evidence="5">Reverse transcriptase domain-containing protein</fullName>
    </submittedName>
</protein>
<keyword evidence="1" id="KW-0862">Zinc</keyword>
<dbReference type="InterPro" id="IPR053134">
    <property type="entry name" value="RNA-dir_DNA_polymerase"/>
</dbReference>
<keyword evidence="5" id="KW-0695">RNA-directed DNA polymerase</keyword>
<proteinExistence type="predicted"/>
<keyword evidence="5" id="KW-0808">Transferase</keyword>
<dbReference type="EMBL" id="BQNB010009733">
    <property type="protein sequence ID" value="GJS67642.1"/>
    <property type="molecule type" value="Genomic_DNA"/>
</dbReference>
<dbReference type="CDD" id="cd01647">
    <property type="entry name" value="RT_LTR"/>
    <property type="match status" value="1"/>
</dbReference>
<dbReference type="PROSITE" id="PS50158">
    <property type="entry name" value="ZF_CCHC"/>
    <property type="match status" value="1"/>
</dbReference>
<feature type="region of interest" description="Disordered" evidence="2">
    <location>
        <begin position="52"/>
        <end position="99"/>
    </location>
</feature>
<organism evidence="5 6">
    <name type="scientific">Tanacetum coccineum</name>
    <dbReference type="NCBI Taxonomy" id="301880"/>
    <lineage>
        <taxon>Eukaryota</taxon>
        <taxon>Viridiplantae</taxon>
        <taxon>Streptophyta</taxon>
        <taxon>Embryophyta</taxon>
        <taxon>Tracheophyta</taxon>
        <taxon>Spermatophyta</taxon>
        <taxon>Magnoliopsida</taxon>
        <taxon>eudicotyledons</taxon>
        <taxon>Gunneridae</taxon>
        <taxon>Pentapetalae</taxon>
        <taxon>asterids</taxon>
        <taxon>campanulids</taxon>
        <taxon>Asterales</taxon>
        <taxon>Asteraceae</taxon>
        <taxon>Asteroideae</taxon>
        <taxon>Anthemideae</taxon>
        <taxon>Anthemidinae</taxon>
        <taxon>Tanacetum</taxon>
    </lineage>
</organism>
<dbReference type="InterPro" id="IPR043128">
    <property type="entry name" value="Rev_trsase/Diguanyl_cyclase"/>
</dbReference>
<dbReference type="Proteomes" id="UP001151760">
    <property type="component" value="Unassembled WGS sequence"/>
</dbReference>
<gene>
    <name evidence="5" type="ORF">Tco_0682206</name>
</gene>
<reference evidence="5" key="2">
    <citation type="submission" date="2022-01" db="EMBL/GenBank/DDBJ databases">
        <authorList>
            <person name="Yamashiro T."/>
            <person name="Shiraishi A."/>
            <person name="Satake H."/>
            <person name="Nakayama K."/>
        </authorList>
    </citation>
    <scope>NUCLEOTIDE SEQUENCE</scope>
</reference>
<dbReference type="PROSITE" id="PS50878">
    <property type="entry name" value="RT_POL"/>
    <property type="match status" value="1"/>
</dbReference>
<dbReference type="SUPFAM" id="SSF50630">
    <property type="entry name" value="Acid proteases"/>
    <property type="match status" value="1"/>
</dbReference>
<evidence type="ECO:0000313" key="6">
    <source>
        <dbReference type="Proteomes" id="UP001151760"/>
    </source>
</evidence>
<dbReference type="Gene3D" id="2.40.70.10">
    <property type="entry name" value="Acid Proteases"/>
    <property type="match status" value="1"/>
</dbReference>
<accession>A0ABQ4XRI9</accession>
<dbReference type="SUPFAM" id="SSF56672">
    <property type="entry name" value="DNA/RNA polymerases"/>
    <property type="match status" value="1"/>
</dbReference>
<reference evidence="5" key="1">
    <citation type="journal article" date="2022" name="Int. J. Mol. Sci.">
        <title>Draft Genome of Tanacetum Coccineum: Genomic Comparison of Closely Related Tanacetum-Family Plants.</title>
        <authorList>
            <person name="Yamashiro T."/>
            <person name="Shiraishi A."/>
            <person name="Nakayama K."/>
            <person name="Satake H."/>
        </authorList>
    </citation>
    <scope>NUCLEOTIDE SEQUENCE</scope>
</reference>
<dbReference type="GO" id="GO:0003964">
    <property type="term" value="F:RNA-directed DNA polymerase activity"/>
    <property type="evidence" value="ECO:0007669"/>
    <property type="project" value="UniProtKB-KW"/>
</dbReference>
<dbReference type="PANTHER" id="PTHR24559">
    <property type="entry name" value="TRANSPOSON TY3-I GAG-POL POLYPROTEIN"/>
    <property type="match status" value="1"/>
</dbReference>
<evidence type="ECO:0000313" key="5">
    <source>
        <dbReference type="EMBL" id="GJS67642.1"/>
    </source>
</evidence>
<dbReference type="Gene3D" id="3.30.70.270">
    <property type="match status" value="1"/>
</dbReference>
<feature type="domain" description="Reverse transcriptase" evidence="4">
    <location>
        <begin position="827"/>
        <end position="1006"/>
    </location>
</feature>
<keyword evidence="1" id="KW-0479">Metal-binding</keyword>
<dbReference type="PANTHER" id="PTHR24559:SF427">
    <property type="entry name" value="RNA-DIRECTED DNA POLYMERASE"/>
    <property type="match status" value="1"/>
</dbReference>
<dbReference type="Pfam" id="PF08284">
    <property type="entry name" value="RVP_2"/>
    <property type="match status" value="1"/>
</dbReference>
<evidence type="ECO:0000256" key="2">
    <source>
        <dbReference type="SAM" id="MobiDB-lite"/>
    </source>
</evidence>
<evidence type="ECO:0000259" key="4">
    <source>
        <dbReference type="PROSITE" id="PS50878"/>
    </source>
</evidence>